<organism evidence="1 2">
    <name type="scientific">Phyllostomus discolor</name>
    <name type="common">pale spear-nosed bat</name>
    <dbReference type="NCBI Taxonomy" id="89673"/>
    <lineage>
        <taxon>Eukaryota</taxon>
        <taxon>Metazoa</taxon>
        <taxon>Chordata</taxon>
        <taxon>Craniata</taxon>
        <taxon>Vertebrata</taxon>
        <taxon>Euteleostomi</taxon>
        <taxon>Mammalia</taxon>
        <taxon>Eutheria</taxon>
        <taxon>Laurasiatheria</taxon>
        <taxon>Chiroptera</taxon>
        <taxon>Yangochiroptera</taxon>
        <taxon>Phyllostomidae</taxon>
        <taxon>Phyllostominae</taxon>
        <taxon>Phyllostomus</taxon>
    </lineage>
</organism>
<dbReference type="EMBL" id="JABVXQ010000007">
    <property type="protein sequence ID" value="KAF6099713.1"/>
    <property type="molecule type" value="Genomic_DNA"/>
</dbReference>
<evidence type="ECO:0000313" key="1">
    <source>
        <dbReference type="EMBL" id="KAF6099713.1"/>
    </source>
</evidence>
<protein>
    <submittedName>
        <fullName evidence="1">Uncharacterized protein</fullName>
    </submittedName>
</protein>
<comment type="caution">
    <text evidence="1">The sequence shown here is derived from an EMBL/GenBank/DDBJ whole genome shotgun (WGS) entry which is preliminary data.</text>
</comment>
<sequence length="134" mass="15850">MHYELHVHDTCIYLHLLTSMRVSDTSQDTHCVNAYIHLGILQANTDSYWPFTVSHTFCGTYVTMKMNWIDMILKLLKFQAMGKSSQEDTQTLAVGHFVHFYVYMKGLWGFKSQFEMFPKQNINFPFHFDLVILW</sequence>
<gene>
    <name evidence="1" type="ORF">HJG60_011469</name>
</gene>
<name>A0A833ZV92_9CHIR</name>
<reference evidence="1 2" key="1">
    <citation type="journal article" date="2020" name="Nature">
        <title>Six reference-quality genomes reveal evolution of bat adaptations.</title>
        <authorList>
            <person name="Jebb D."/>
            <person name="Huang Z."/>
            <person name="Pippel M."/>
            <person name="Hughes G.M."/>
            <person name="Lavrichenko K."/>
            <person name="Devanna P."/>
            <person name="Winkler S."/>
            <person name="Jermiin L.S."/>
            <person name="Skirmuntt E.C."/>
            <person name="Katzourakis A."/>
            <person name="Burkitt-Gray L."/>
            <person name="Ray D.A."/>
            <person name="Sullivan K.A.M."/>
            <person name="Roscito J.G."/>
            <person name="Kirilenko B.M."/>
            <person name="Davalos L.M."/>
            <person name="Corthals A.P."/>
            <person name="Power M.L."/>
            <person name="Jones G."/>
            <person name="Ransome R.D."/>
            <person name="Dechmann D.K.N."/>
            <person name="Locatelli A.G."/>
            <person name="Puechmaille S.J."/>
            <person name="Fedrigo O."/>
            <person name="Jarvis E.D."/>
            <person name="Hiller M."/>
            <person name="Vernes S.C."/>
            <person name="Myers E.W."/>
            <person name="Teeling E.C."/>
        </authorList>
    </citation>
    <scope>NUCLEOTIDE SEQUENCE [LARGE SCALE GENOMIC DNA]</scope>
    <source>
        <strain evidence="1">Bat1K_MPI-CBG_1</strain>
    </source>
</reference>
<evidence type="ECO:0000313" key="2">
    <source>
        <dbReference type="Proteomes" id="UP000664940"/>
    </source>
</evidence>
<dbReference type="AlphaFoldDB" id="A0A833ZV92"/>
<dbReference type="Proteomes" id="UP000664940">
    <property type="component" value="Unassembled WGS sequence"/>
</dbReference>
<accession>A0A833ZV92</accession>
<proteinExistence type="predicted"/>